<feature type="region of interest" description="Disordered" evidence="1">
    <location>
        <begin position="1"/>
        <end position="82"/>
    </location>
</feature>
<gene>
    <name evidence="2" type="ORF">TCNE_LOCUS14816</name>
</gene>
<evidence type="ECO:0000313" key="2">
    <source>
        <dbReference type="EMBL" id="VDM46137.1"/>
    </source>
</evidence>
<accession>A0A183V246</accession>
<evidence type="ECO:0000313" key="4">
    <source>
        <dbReference type="WBParaSite" id="TCNE_0001481601-mRNA-1"/>
    </source>
</evidence>
<dbReference type="WBParaSite" id="TCNE_0001481601-mRNA-1">
    <property type="protein sequence ID" value="TCNE_0001481601-mRNA-1"/>
    <property type="gene ID" value="TCNE_0001481601"/>
</dbReference>
<protein>
    <submittedName>
        <fullName evidence="2 4">Uncharacterized protein</fullName>
    </submittedName>
</protein>
<proteinExistence type="predicted"/>
<name>A0A183V246_TOXCA</name>
<feature type="compositionally biased region" description="Basic residues" evidence="1">
    <location>
        <begin position="67"/>
        <end position="82"/>
    </location>
</feature>
<reference evidence="2 3" key="2">
    <citation type="submission" date="2018-11" db="EMBL/GenBank/DDBJ databases">
        <authorList>
            <consortium name="Pathogen Informatics"/>
        </authorList>
    </citation>
    <scope>NUCLEOTIDE SEQUENCE [LARGE SCALE GENOMIC DNA]</scope>
</reference>
<dbReference type="EMBL" id="UYWY01022468">
    <property type="protein sequence ID" value="VDM46137.1"/>
    <property type="molecule type" value="Genomic_DNA"/>
</dbReference>
<feature type="compositionally biased region" description="Basic and acidic residues" evidence="1">
    <location>
        <begin position="54"/>
        <end position="66"/>
    </location>
</feature>
<sequence length="82" mass="9010">MGVTRQPVGRVDSEGAAHSQAAVDQQSKLTAVDEQREPPSMDGQQASTVGIHGEALRVDAQEERSKPCWRRRLSSSRHNSKE</sequence>
<evidence type="ECO:0000313" key="3">
    <source>
        <dbReference type="Proteomes" id="UP000050794"/>
    </source>
</evidence>
<reference evidence="4" key="1">
    <citation type="submission" date="2016-06" db="UniProtKB">
        <authorList>
            <consortium name="WormBaseParasite"/>
        </authorList>
    </citation>
    <scope>IDENTIFICATION</scope>
</reference>
<organism evidence="3 4">
    <name type="scientific">Toxocara canis</name>
    <name type="common">Canine roundworm</name>
    <dbReference type="NCBI Taxonomy" id="6265"/>
    <lineage>
        <taxon>Eukaryota</taxon>
        <taxon>Metazoa</taxon>
        <taxon>Ecdysozoa</taxon>
        <taxon>Nematoda</taxon>
        <taxon>Chromadorea</taxon>
        <taxon>Rhabditida</taxon>
        <taxon>Spirurina</taxon>
        <taxon>Ascaridomorpha</taxon>
        <taxon>Ascaridoidea</taxon>
        <taxon>Toxocaridae</taxon>
        <taxon>Toxocara</taxon>
    </lineage>
</organism>
<evidence type="ECO:0000256" key="1">
    <source>
        <dbReference type="SAM" id="MobiDB-lite"/>
    </source>
</evidence>
<dbReference type="Proteomes" id="UP000050794">
    <property type="component" value="Unassembled WGS sequence"/>
</dbReference>
<keyword evidence="3" id="KW-1185">Reference proteome</keyword>
<dbReference type="AlphaFoldDB" id="A0A183V246"/>